<protein>
    <submittedName>
        <fullName evidence="2">Uncharacterized protein</fullName>
    </submittedName>
</protein>
<evidence type="ECO:0000256" key="1">
    <source>
        <dbReference type="SAM" id="MobiDB-lite"/>
    </source>
</evidence>
<dbReference type="RefSeq" id="WP_244353287.1">
    <property type="nucleotide sequence ID" value="NZ_AP025635.1"/>
</dbReference>
<dbReference type="GeneID" id="83457456"/>
<proteinExistence type="predicted"/>
<name>A0ABM7XS76_9ENTE</name>
<feature type="region of interest" description="Disordered" evidence="1">
    <location>
        <begin position="47"/>
        <end position="73"/>
    </location>
</feature>
<sequence>MPIESANRSEVRRMKITIEAKPEEITKLLQAVGSNLEQQLVKIIHDPSNKPSRFPSLDELYPHIHGTSQEESN</sequence>
<evidence type="ECO:0000313" key="2">
    <source>
        <dbReference type="EMBL" id="BDG67910.1"/>
    </source>
</evidence>
<dbReference type="Proteomes" id="UP000831692">
    <property type="component" value="Chromosome"/>
</dbReference>
<dbReference type="EMBL" id="AP025635">
    <property type="protein sequence ID" value="BDG67910.1"/>
    <property type="molecule type" value="Genomic_DNA"/>
</dbReference>
<gene>
    <name evidence="2" type="ORF">ENLAB_14740</name>
</gene>
<evidence type="ECO:0000313" key="3">
    <source>
        <dbReference type="Proteomes" id="UP000831692"/>
    </source>
</evidence>
<accession>A0ABM7XS76</accession>
<keyword evidence="3" id="KW-1185">Reference proteome</keyword>
<reference evidence="2 3" key="1">
    <citation type="submission" date="2022-03" db="EMBL/GenBank/DDBJ databases">
        <title>Complete genome sequence of Enterococcus innesii DB-1.</title>
        <authorList>
            <person name="Fukuda D."/>
            <person name="Nolasco-Hipolito C."/>
        </authorList>
    </citation>
    <scope>NUCLEOTIDE SEQUENCE [LARGE SCALE GENOMIC DNA]</scope>
    <source>
        <strain evidence="2 3">DB-1</strain>
    </source>
</reference>
<organism evidence="2 3">
    <name type="scientific">Enterococcus innesii</name>
    <dbReference type="NCBI Taxonomy" id="2839759"/>
    <lineage>
        <taxon>Bacteria</taxon>
        <taxon>Bacillati</taxon>
        <taxon>Bacillota</taxon>
        <taxon>Bacilli</taxon>
        <taxon>Lactobacillales</taxon>
        <taxon>Enterococcaceae</taxon>
        <taxon>Enterococcus</taxon>
    </lineage>
</organism>